<comment type="caution">
    <text evidence="11">The sequence shown here is derived from an EMBL/GenBank/DDBJ whole genome shotgun (WGS) entry which is preliminary data.</text>
</comment>
<evidence type="ECO:0000313" key="12">
    <source>
        <dbReference type="Proteomes" id="UP001519325"/>
    </source>
</evidence>
<dbReference type="PANTHER" id="PTHR45266:SF3">
    <property type="entry name" value="OXALOACETATE DECARBOXYLASE ALPHA CHAIN"/>
    <property type="match status" value="1"/>
</dbReference>
<evidence type="ECO:0000259" key="10">
    <source>
        <dbReference type="PROSITE" id="PS50968"/>
    </source>
</evidence>
<dbReference type="InterPro" id="IPR050709">
    <property type="entry name" value="Biotin_Carboxyl_Carrier/Decarb"/>
</dbReference>
<comment type="function">
    <text evidence="9">This protein is a component of the acetyl coenzyme A carboxylase complex; first, biotin carboxylase catalyzes the carboxylation of the carrier protein and then the transcarboxylase transfers the carboxyl group to form malonyl-CoA.</text>
</comment>
<dbReference type="SUPFAM" id="SSF51230">
    <property type="entry name" value="Single hybrid motif"/>
    <property type="match status" value="1"/>
</dbReference>
<keyword evidence="5 9" id="KW-0443">Lipid metabolism</keyword>
<name>A0ABS4QDV1_9NOCA</name>
<evidence type="ECO:0000256" key="6">
    <source>
        <dbReference type="ARBA" id="ARBA00023160"/>
    </source>
</evidence>
<dbReference type="InterPro" id="IPR001882">
    <property type="entry name" value="Biotin_BS"/>
</dbReference>
<comment type="catalytic activity">
    <reaction evidence="8">
        <text>N(6)-biotinyl-L-lysyl-[protein] + hydrogencarbonate + ATP = N(6)-carboxybiotinyl-L-lysyl-[protein] + ADP + phosphate + H(+)</text>
        <dbReference type="Rhea" id="RHEA:13501"/>
        <dbReference type="Rhea" id="RHEA-COMP:10505"/>
        <dbReference type="Rhea" id="RHEA-COMP:10506"/>
        <dbReference type="ChEBI" id="CHEBI:15378"/>
        <dbReference type="ChEBI" id="CHEBI:17544"/>
        <dbReference type="ChEBI" id="CHEBI:30616"/>
        <dbReference type="ChEBI" id="CHEBI:43474"/>
        <dbReference type="ChEBI" id="CHEBI:83144"/>
        <dbReference type="ChEBI" id="CHEBI:83145"/>
        <dbReference type="ChEBI" id="CHEBI:456216"/>
        <dbReference type="EC" id="6.3.4.14"/>
    </reaction>
    <physiologicalReaction direction="left-to-right" evidence="8">
        <dbReference type="Rhea" id="RHEA:13502"/>
    </physiologicalReaction>
</comment>
<evidence type="ECO:0000256" key="4">
    <source>
        <dbReference type="ARBA" id="ARBA00022832"/>
    </source>
</evidence>
<feature type="domain" description="Lipoyl-binding" evidence="10">
    <location>
        <begin position="77"/>
        <end position="153"/>
    </location>
</feature>
<dbReference type="InterPro" id="IPR000089">
    <property type="entry name" value="Biotin_lipoyl"/>
</dbReference>
<dbReference type="PANTHER" id="PTHR45266">
    <property type="entry name" value="OXALOACETATE DECARBOXYLASE ALPHA CHAIN"/>
    <property type="match status" value="1"/>
</dbReference>
<dbReference type="InterPro" id="IPR001249">
    <property type="entry name" value="AcCoA_biotinCC"/>
</dbReference>
<evidence type="ECO:0000256" key="2">
    <source>
        <dbReference type="ARBA" id="ARBA00017562"/>
    </source>
</evidence>
<evidence type="ECO:0000256" key="8">
    <source>
        <dbReference type="ARBA" id="ARBA00048501"/>
    </source>
</evidence>
<keyword evidence="4 9" id="KW-0276">Fatty acid metabolism</keyword>
<dbReference type="EMBL" id="JAGGMR010000001">
    <property type="protein sequence ID" value="MBP2189872.1"/>
    <property type="molecule type" value="Genomic_DNA"/>
</dbReference>
<dbReference type="Gene3D" id="2.40.50.100">
    <property type="match status" value="1"/>
</dbReference>
<dbReference type="PRINTS" id="PR01071">
    <property type="entry name" value="ACOABIOTINCC"/>
</dbReference>
<accession>A0ABS4QDV1</accession>
<dbReference type="Pfam" id="PF00364">
    <property type="entry name" value="Biotin_lipoyl"/>
    <property type="match status" value="1"/>
</dbReference>
<dbReference type="CDD" id="cd06850">
    <property type="entry name" value="biotinyl_domain"/>
    <property type="match status" value="1"/>
</dbReference>
<evidence type="ECO:0000256" key="1">
    <source>
        <dbReference type="ARBA" id="ARBA00005194"/>
    </source>
</evidence>
<gene>
    <name evidence="11" type="ORF">BJ987_002773</name>
</gene>
<keyword evidence="6 9" id="KW-0275">Fatty acid biosynthesis</keyword>
<keyword evidence="3 9" id="KW-0444">Lipid biosynthesis</keyword>
<keyword evidence="7 9" id="KW-0092">Biotin</keyword>
<keyword evidence="12" id="KW-1185">Reference proteome</keyword>
<evidence type="ECO:0000256" key="5">
    <source>
        <dbReference type="ARBA" id="ARBA00023098"/>
    </source>
</evidence>
<comment type="pathway">
    <text evidence="1 9">Lipid metabolism; fatty acid biosynthesis.</text>
</comment>
<dbReference type="InterPro" id="IPR011053">
    <property type="entry name" value="Single_hybrid_motif"/>
</dbReference>
<sequence length="163" mass="17835">MTAFRHTEHNAHLDPSLTHMMREVRAIVADLDRQPRRLRVQAGEYNVDIEWAEAVEIVTRSEQLTLASPPAEEAAAAFAIESPLVGHFYRAIEPGADPFVSPGDYVEEGQVVAIVEAMKLMNQITAPSAGRIVDVLPADGSVVEFGQRLIVFEPAETAMEIAS</sequence>
<dbReference type="PROSITE" id="PS00188">
    <property type="entry name" value="BIOTIN"/>
    <property type="match status" value="1"/>
</dbReference>
<evidence type="ECO:0000313" key="11">
    <source>
        <dbReference type="EMBL" id="MBP2189872.1"/>
    </source>
</evidence>
<reference evidence="11 12" key="1">
    <citation type="submission" date="2021-03" db="EMBL/GenBank/DDBJ databases">
        <title>Sequencing the genomes of 1000 actinobacteria strains.</title>
        <authorList>
            <person name="Klenk H.-P."/>
        </authorList>
    </citation>
    <scope>NUCLEOTIDE SEQUENCE [LARGE SCALE GENOMIC DNA]</scope>
    <source>
        <strain evidence="11 12">DSM 45516</strain>
    </source>
</reference>
<dbReference type="RefSeq" id="WP_209889195.1">
    <property type="nucleotide sequence ID" value="NZ_JAGGMR010000001.1"/>
</dbReference>
<evidence type="ECO:0000256" key="3">
    <source>
        <dbReference type="ARBA" id="ARBA00022516"/>
    </source>
</evidence>
<proteinExistence type="predicted"/>
<dbReference type="Proteomes" id="UP001519325">
    <property type="component" value="Unassembled WGS sequence"/>
</dbReference>
<evidence type="ECO:0000256" key="7">
    <source>
        <dbReference type="ARBA" id="ARBA00023267"/>
    </source>
</evidence>
<protein>
    <recommendedName>
        <fullName evidence="2 9">Biotin carboxyl carrier protein of acetyl-CoA carboxylase</fullName>
    </recommendedName>
</protein>
<organism evidence="11 12">
    <name type="scientific">Nocardia goodfellowii</name>
    <dbReference type="NCBI Taxonomy" id="882446"/>
    <lineage>
        <taxon>Bacteria</taxon>
        <taxon>Bacillati</taxon>
        <taxon>Actinomycetota</taxon>
        <taxon>Actinomycetes</taxon>
        <taxon>Mycobacteriales</taxon>
        <taxon>Nocardiaceae</taxon>
        <taxon>Nocardia</taxon>
    </lineage>
</organism>
<evidence type="ECO:0000256" key="9">
    <source>
        <dbReference type="RuleBase" id="RU364072"/>
    </source>
</evidence>
<dbReference type="PROSITE" id="PS50968">
    <property type="entry name" value="BIOTINYL_LIPOYL"/>
    <property type="match status" value="1"/>
</dbReference>